<gene>
    <name evidence="2" type="ORF">JQX08_08420</name>
</gene>
<proteinExistence type="predicted"/>
<feature type="transmembrane region" description="Helical" evidence="1">
    <location>
        <begin position="105"/>
        <end position="130"/>
    </location>
</feature>
<evidence type="ECO:0000313" key="2">
    <source>
        <dbReference type="EMBL" id="MBM7060732.1"/>
    </source>
</evidence>
<name>A0ABS2ICD8_9GAMM</name>
<feature type="transmembrane region" description="Helical" evidence="1">
    <location>
        <begin position="68"/>
        <end position="93"/>
    </location>
</feature>
<sequence length="145" mass="15171">MRTINIIIMLGITAISALLGTISLITGLNNFPNSVAATAALIGLFIISIAYAILLLRGATRSSGAHLLAFLLYAVSATSGVAASSNIGLIPYIMESMKLNFTSALSYVLPILPICASISIASYIITHIYIQRQSKNPMQAPSASA</sequence>
<comment type="caution">
    <text evidence="2">The sequence shown here is derived from an EMBL/GenBank/DDBJ whole genome shotgun (WGS) entry which is preliminary data.</text>
</comment>
<dbReference type="RefSeq" id="WP_205347920.1">
    <property type="nucleotide sequence ID" value="NZ_JAFEUP010000002.1"/>
</dbReference>
<dbReference type="EMBL" id="JAFEUP010000002">
    <property type="protein sequence ID" value="MBM7060732.1"/>
    <property type="molecule type" value="Genomic_DNA"/>
</dbReference>
<keyword evidence="1" id="KW-1133">Transmembrane helix</keyword>
<organism evidence="2 3">
    <name type="scientific">Zestomonas insulae</name>
    <dbReference type="NCBI Taxonomy" id="2809017"/>
    <lineage>
        <taxon>Bacteria</taxon>
        <taxon>Pseudomonadati</taxon>
        <taxon>Pseudomonadota</taxon>
        <taxon>Gammaproteobacteria</taxon>
        <taxon>Pseudomonadales</taxon>
        <taxon>Pseudomonadaceae</taxon>
        <taxon>Zestomonas</taxon>
    </lineage>
</organism>
<dbReference type="Proteomes" id="UP000717995">
    <property type="component" value="Unassembled WGS sequence"/>
</dbReference>
<feature type="transmembrane region" description="Helical" evidence="1">
    <location>
        <begin position="7"/>
        <end position="28"/>
    </location>
</feature>
<evidence type="ECO:0000313" key="3">
    <source>
        <dbReference type="Proteomes" id="UP000717995"/>
    </source>
</evidence>
<evidence type="ECO:0000256" key="1">
    <source>
        <dbReference type="SAM" id="Phobius"/>
    </source>
</evidence>
<protein>
    <recommendedName>
        <fullName evidence="4">MotA/TolQ/ExbB proton channel domain-containing protein</fullName>
    </recommendedName>
</protein>
<reference evidence="2 3" key="1">
    <citation type="submission" date="2021-02" db="EMBL/GenBank/DDBJ databases">
        <authorList>
            <person name="Lee D.-H."/>
        </authorList>
    </citation>
    <scope>NUCLEOTIDE SEQUENCE [LARGE SCALE GENOMIC DNA]</scope>
    <source>
        <strain evidence="2 3">UL073</strain>
    </source>
</reference>
<keyword evidence="1" id="KW-0472">Membrane</keyword>
<keyword evidence="1" id="KW-0812">Transmembrane</keyword>
<feature type="transmembrane region" description="Helical" evidence="1">
    <location>
        <begin position="34"/>
        <end position="56"/>
    </location>
</feature>
<accession>A0ABS2ICD8</accession>
<keyword evidence="3" id="KW-1185">Reference proteome</keyword>
<evidence type="ECO:0008006" key="4">
    <source>
        <dbReference type="Google" id="ProtNLM"/>
    </source>
</evidence>